<accession>V2YHZ2</accession>
<dbReference type="OrthoDB" id="2408877at2759"/>
<reference evidence="4 5" key="1">
    <citation type="journal article" date="2014" name="BMC Genomics">
        <title>Genome and secretome analysis of the hemibiotrophic fungal pathogen, Moniliophthora roreri, which causes frosty pod rot disease of cacao: mechanisms of the biotrophic and necrotrophic phases.</title>
        <authorList>
            <person name="Meinhardt L.W."/>
            <person name="Costa G.G.L."/>
            <person name="Thomazella D.P.T."/>
            <person name="Teixeira P.J.P.L."/>
            <person name="Carazzolle M.F."/>
            <person name="Schuster S.C."/>
            <person name="Carlson J.E."/>
            <person name="Guiltinan M.J."/>
            <person name="Mieczkowski P."/>
            <person name="Farmer A."/>
            <person name="Ramaraj T."/>
            <person name="Crozier J."/>
            <person name="Davis R.E."/>
            <person name="Shao J."/>
            <person name="Melnick R.L."/>
            <person name="Pereira G.A.G."/>
            <person name="Bailey B.A."/>
        </authorList>
    </citation>
    <scope>NUCLEOTIDE SEQUENCE [LARGE SCALE GENOMIC DNA]</scope>
    <source>
        <strain evidence="4 5">MCA 2997</strain>
    </source>
</reference>
<dbReference type="GO" id="GO:0046872">
    <property type="term" value="F:metal ion binding"/>
    <property type="evidence" value="ECO:0007669"/>
    <property type="project" value="UniProtKB-KW"/>
</dbReference>
<gene>
    <name evidence="4" type="ORF">Moror_2828</name>
</gene>
<comment type="cofactor">
    <cofactor evidence="1">
        <name>a divalent metal cation</name>
        <dbReference type="ChEBI" id="CHEBI:60240"/>
    </cofactor>
</comment>
<protein>
    <recommendedName>
        <fullName evidence="3">DDE Tnp4 domain-containing protein</fullName>
    </recommendedName>
</protein>
<evidence type="ECO:0000256" key="1">
    <source>
        <dbReference type="ARBA" id="ARBA00001968"/>
    </source>
</evidence>
<feature type="domain" description="DDE Tnp4" evidence="3">
    <location>
        <begin position="34"/>
        <end position="115"/>
    </location>
</feature>
<evidence type="ECO:0000313" key="4">
    <source>
        <dbReference type="EMBL" id="ESK91314.1"/>
    </source>
</evidence>
<dbReference type="Pfam" id="PF13359">
    <property type="entry name" value="DDE_Tnp_4"/>
    <property type="match status" value="1"/>
</dbReference>
<dbReference type="InterPro" id="IPR027806">
    <property type="entry name" value="HARBI1_dom"/>
</dbReference>
<dbReference type="KEGG" id="mrr:Moror_2828"/>
<dbReference type="HOGENOM" id="CLU_018552_14_1_1"/>
<organism evidence="4 5">
    <name type="scientific">Moniliophthora roreri (strain MCA 2997)</name>
    <name type="common">Cocoa frosty pod rot fungus</name>
    <name type="synonym">Crinipellis roreri</name>
    <dbReference type="NCBI Taxonomy" id="1381753"/>
    <lineage>
        <taxon>Eukaryota</taxon>
        <taxon>Fungi</taxon>
        <taxon>Dikarya</taxon>
        <taxon>Basidiomycota</taxon>
        <taxon>Agaricomycotina</taxon>
        <taxon>Agaricomycetes</taxon>
        <taxon>Agaricomycetidae</taxon>
        <taxon>Agaricales</taxon>
        <taxon>Marasmiineae</taxon>
        <taxon>Marasmiaceae</taxon>
        <taxon>Moniliophthora</taxon>
    </lineage>
</organism>
<dbReference type="AlphaFoldDB" id="V2YHZ2"/>
<sequence>MAGISEEEKELEKKWMEDHLGFGGLWWEGYLMYDGTIVVLYAQPGLNGSGYYTRKANYRLNIQIGNAPSNLCIVDYLIGHTGSAHDSAAFEYTTAYCYPELLFRGEEFAWADSAYW</sequence>
<keyword evidence="5" id="KW-1185">Reference proteome</keyword>
<dbReference type="EMBL" id="AWSO01000356">
    <property type="protein sequence ID" value="ESK91314.1"/>
    <property type="molecule type" value="Genomic_DNA"/>
</dbReference>
<evidence type="ECO:0000256" key="2">
    <source>
        <dbReference type="ARBA" id="ARBA00022723"/>
    </source>
</evidence>
<evidence type="ECO:0000313" key="5">
    <source>
        <dbReference type="Proteomes" id="UP000017559"/>
    </source>
</evidence>
<keyword evidence="2" id="KW-0479">Metal-binding</keyword>
<comment type="caution">
    <text evidence="4">The sequence shown here is derived from an EMBL/GenBank/DDBJ whole genome shotgun (WGS) entry which is preliminary data.</text>
</comment>
<dbReference type="Proteomes" id="UP000017559">
    <property type="component" value="Unassembled WGS sequence"/>
</dbReference>
<proteinExistence type="predicted"/>
<name>V2YHZ2_MONRO</name>
<evidence type="ECO:0000259" key="3">
    <source>
        <dbReference type="Pfam" id="PF13359"/>
    </source>
</evidence>